<dbReference type="CDD" id="cd02869">
    <property type="entry name" value="PseudoU_synth_RluA_like"/>
    <property type="match status" value="1"/>
</dbReference>
<dbReference type="InterPro" id="IPR020103">
    <property type="entry name" value="PsdUridine_synth_cat_dom_sf"/>
</dbReference>
<dbReference type="AlphaFoldDB" id="A0A7C4R4X5"/>
<dbReference type="GO" id="GO:0009982">
    <property type="term" value="F:pseudouridine synthase activity"/>
    <property type="evidence" value="ECO:0007669"/>
    <property type="project" value="InterPro"/>
</dbReference>
<evidence type="ECO:0000256" key="2">
    <source>
        <dbReference type="PIRSR" id="PIRSR606225-1"/>
    </source>
</evidence>
<evidence type="ECO:0000256" key="3">
    <source>
        <dbReference type="RuleBase" id="RU362028"/>
    </source>
</evidence>
<name>A0A7C4R4X5_UNCC3</name>
<dbReference type="GO" id="GO:0003723">
    <property type="term" value="F:RNA binding"/>
    <property type="evidence" value="ECO:0007669"/>
    <property type="project" value="InterPro"/>
</dbReference>
<dbReference type="SUPFAM" id="SSF55120">
    <property type="entry name" value="Pseudouridine synthase"/>
    <property type="match status" value="1"/>
</dbReference>
<accession>A0A7C4R4X5</accession>
<feature type="domain" description="Pseudouridine synthase RsuA/RluA-like" evidence="4">
    <location>
        <begin position="14"/>
        <end position="161"/>
    </location>
</feature>
<dbReference type="InterPro" id="IPR050188">
    <property type="entry name" value="RluA_PseudoU_synthase"/>
</dbReference>
<dbReference type="PANTHER" id="PTHR21600">
    <property type="entry name" value="MITOCHONDRIAL RNA PSEUDOURIDINE SYNTHASE"/>
    <property type="match status" value="1"/>
</dbReference>
<proteinExistence type="inferred from homology"/>
<dbReference type="EC" id="5.4.99.-" evidence="3"/>
<dbReference type="NCBIfam" id="TIGR00005">
    <property type="entry name" value="rluA_subfam"/>
    <property type="match status" value="1"/>
</dbReference>
<dbReference type="InterPro" id="IPR006225">
    <property type="entry name" value="PsdUridine_synth_RluC/D"/>
</dbReference>
<organism evidence="5">
    <name type="scientific">candidate division CPR3 bacterium</name>
    <dbReference type="NCBI Taxonomy" id="2268181"/>
    <lineage>
        <taxon>Bacteria</taxon>
        <taxon>Bacteria division CPR3</taxon>
    </lineage>
</organism>
<dbReference type="Pfam" id="PF00849">
    <property type="entry name" value="PseudoU_synth_2"/>
    <property type="match status" value="1"/>
</dbReference>
<reference evidence="5" key="1">
    <citation type="journal article" date="2020" name="mSystems">
        <title>Genome- and Community-Level Interaction Insights into Carbon Utilization and Element Cycling Functions of Hydrothermarchaeota in Hydrothermal Sediment.</title>
        <authorList>
            <person name="Zhou Z."/>
            <person name="Liu Y."/>
            <person name="Xu W."/>
            <person name="Pan J."/>
            <person name="Luo Z.H."/>
            <person name="Li M."/>
        </authorList>
    </citation>
    <scope>NUCLEOTIDE SEQUENCE [LARGE SCALE GENOMIC DNA]</scope>
    <source>
        <strain evidence="5">SpSt-579</strain>
    </source>
</reference>
<dbReference type="PANTHER" id="PTHR21600:SF87">
    <property type="entry name" value="RNA PSEUDOURIDYLATE SYNTHASE DOMAIN-CONTAINING PROTEIN 1"/>
    <property type="match status" value="1"/>
</dbReference>
<dbReference type="PROSITE" id="PS01129">
    <property type="entry name" value="PSI_RLU"/>
    <property type="match status" value="1"/>
</dbReference>
<gene>
    <name evidence="5" type="ORF">ENT43_03920</name>
</gene>
<dbReference type="EMBL" id="DSYQ01000023">
    <property type="protein sequence ID" value="HGT71380.1"/>
    <property type="molecule type" value="Genomic_DNA"/>
</dbReference>
<feature type="active site" evidence="2">
    <location>
        <position position="57"/>
    </location>
</feature>
<dbReference type="InterPro" id="IPR006145">
    <property type="entry name" value="PsdUridine_synth_RsuA/RluA"/>
</dbReference>
<keyword evidence="3" id="KW-0413">Isomerase</keyword>
<comment type="similarity">
    <text evidence="1 3">Belongs to the pseudouridine synthase RluA family.</text>
</comment>
<evidence type="ECO:0000313" key="5">
    <source>
        <dbReference type="EMBL" id="HGT71380.1"/>
    </source>
</evidence>
<dbReference type="GO" id="GO:0140098">
    <property type="term" value="F:catalytic activity, acting on RNA"/>
    <property type="evidence" value="ECO:0007669"/>
    <property type="project" value="UniProtKB-ARBA"/>
</dbReference>
<protein>
    <recommendedName>
        <fullName evidence="3">Pseudouridine synthase</fullName>
        <ecNumber evidence="3">5.4.99.-</ecNumber>
    </recommendedName>
</protein>
<evidence type="ECO:0000259" key="4">
    <source>
        <dbReference type="Pfam" id="PF00849"/>
    </source>
</evidence>
<comment type="function">
    <text evidence="3">Responsible for synthesis of pseudouridine from uracil.</text>
</comment>
<comment type="catalytic activity">
    <reaction evidence="3">
        <text>a uridine in RNA = a pseudouridine in RNA</text>
        <dbReference type="Rhea" id="RHEA:48348"/>
        <dbReference type="Rhea" id="RHEA-COMP:12068"/>
        <dbReference type="Rhea" id="RHEA-COMP:12069"/>
        <dbReference type="ChEBI" id="CHEBI:65314"/>
        <dbReference type="ChEBI" id="CHEBI:65315"/>
    </reaction>
</comment>
<sequence>MNHEKVKIIFEDDNILVVNKEAGIEVDQPRDGNENNIVNYLKKYFNQKNTFLAHRLDKFTSGLVVIAKNEKAQKNLEKQFREHKVKKVYHAIAIGLFDKKRGVIDAPIGLDRKVKQKRWVVRGGEKATTHYEVLKRVGDEFSLVKLEPFTGRTHQLRVHMAYLGHPIVGDKLYNGRVKELKTKGFALIAKRIEFTHPTTSRAEKFEIGYGKEFENILGFVG</sequence>
<dbReference type="InterPro" id="IPR006224">
    <property type="entry name" value="PsdUridine_synth_RluA-like_CS"/>
</dbReference>
<comment type="caution">
    <text evidence="5">The sequence shown here is derived from an EMBL/GenBank/DDBJ whole genome shotgun (WGS) entry which is preliminary data.</text>
</comment>
<dbReference type="Gene3D" id="3.30.2350.10">
    <property type="entry name" value="Pseudouridine synthase"/>
    <property type="match status" value="1"/>
</dbReference>
<evidence type="ECO:0000256" key="1">
    <source>
        <dbReference type="ARBA" id="ARBA00010876"/>
    </source>
</evidence>
<dbReference type="GO" id="GO:0000455">
    <property type="term" value="P:enzyme-directed rRNA pseudouridine synthesis"/>
    <property type="evidence" value="ECO:0007669"/>
    <property type="project" value="TreeGrafter"/>
</dbReference>